<dbReference type="InterPro" id="IPR038050">
    <property type="entry name" value="Neuro_actylchol_rec"/>
</dbReference>
<evidence type="ECO:0000256" key="2">
    <source>
        <dbReference type="ARBA" id="ARBA00004236"/>
    </source>
</evidence>
<feature type="transmembrane region" description="Helical" evidence="11">
    <location>
        <begin position="736"/>
        <end position="758"/>
    </location>
</feature>
<evidence type="ECO:0000256" key="4">
    <source>
        <dbReference type="ARBA" id="ARBA00022475"/>
    </source>
</evidence>
<evidence type="ECO:0000256" key="11">
    <source>
        <dbReference type="RuleBase" id="RU000687"/>
    </source>
</evidence>
<keyword evidence="6" id="KW-0732">Signal</keyword>
<evidence type="ECO:0000256" key="1">
    <source>
        <dbReference type="ARBA" id="ARBA00004141"/>
    </source>
</evidence>
<feature type="domain" description="Neurotransmitter-gated ion-channel ligand-binding" evidence="13">
    <location>
        <begin position="788"/>
        <end position="1000"/>
    </location>
</feature>
<dbReference type="InterPro" id="IPR006201">
    <property type="entry name" value="Neur_channel"/>
</dbReference>
<dbReference type="Gene3D" id="1.20.58.390">
    <property type="entry name" value="Neurotransmitter-gated ion-channel transmembrane domain"/>
    <property type="match status" value="1"/>
</dbReference>
<evidence type="ECO:0000313" key="15">
    <source>
        <dbReference type="EMBL" id="CAH3014963.1"/>
    </source>
</evidence>
<keyword evidence="5 11" id="KW-0812">Transmembrane</keyword>
<name>A0ABN8LJ30_9CNID</name>
<dbReference type="EMBL" id="CALNXI010000017">
    <property type="protein sequence ID" value="CAH3014963.1"/>
    <property type="molecule type" value="Genomic_DNA"/>
</dbReference>
<evidence type="ECO:0000256" key="9">
    <source>
        <dbReference type="ARBA" id="ARBA00023136"/>
    </source>
</evidence>
<dbReference type="Proteomes" id="UP001159427">
    <property type="component" value="Unassembled WGS sequence"/>
</dbReference>
<dbReference type="PROSITE" id="PS00236">
    <property type="entry name" value="NEUROTR_ION_CHANNEL"/>
    <property type="match status" value="1"/>
</dbReference>
<reference evidence="15 16" key="1">
    <citation type="submission" date="2022-05" db="EMBL/GenBank/DDBJ databases">
        <authorList>
            <consortium name="Genoscope - CEA"/>
            <person name="William W."/>
        </authorList>
    </citation>
    <scope>NUCLEOTIDE SEQUENCE [LARGE SCALE GENOMIC DNA]</scope>
</reference>
<evidence type="ECO:0000256" key="5">
    <source>
        <dbReference type="ARBA" id="ARBA00022692"/>
    </source>
</evidence>
<dbReference type="SUPFAM" id="SSF90112">
    <property type="entry name" value="Neurotransmitter-gated ion-channel transmembrane pore"/>
    <property type="match status" value="1"/>
</dbReference>
<dbReference type="InterPro" id="IPR006202">
    <property type="entry name" value="Neur_chan_lig-bd"/>
</dbReference>
<keyword evidence="4" id="KW-1003">Cell membrane</keyword>
<keyword evidence="16" id="KW-1185">Reference proteome</keyword>
<dbReference type="SUPFAM" id="SSF63712">
    <property type="entry name" value="Nicotinic receptor ligand binding domain-like"/>
    <property type="match status" value="1"/>
</dbReference>
<feature type="compositionally biased region" description="Low complexity" evidence="12">
    <location>
        <begin position="333"/>
        <end position="347"/>
    </location>
</feature>
<evidence type="ECO:0000256" key="6">
    <source>
        <dbReference type="ARBA" id="ARBA00022729"/>
    </source>
</evidence>
<dbReference type="Gene3D" id="2.40.300.10">
    <property type="entry name" value="Head decoration protein D"/>
    <property type="match status" value="1"/>
</dbReference>
<evidence type="ECO:0000313" key="16">
    <source>
        <dbReference type="Proteomes" id="UP001159427"/>
    </source>
</evidence>
<dbReference type="NCBIfam" id="TIGR00860">
    <property type="entry name" value="LIC"/>
    <property type="match status" value="1"/>
</dbReference>
<comment type="subcellular location">
    <subcellularLocation>
        <location evidence="2">Cell membrane</location>
    </subcellularLocation>
    <subcellularLocation>
        <location evidence="1">Membrane</location>
        <topology evidence="1">Multi-pass membrane protein</topology>
    </subcellularLocation>
</comment>
<evidence type="ECO:0000259" key="14">
    <source>
        <dbReference type="Pfam" id="PF02932"/>
    </source>
</evidence>
<dbReference type="InterPro" id="IPR006029">
    <property type="entry name" value="Neurotrans-gated_channel_TM"/>
</dbReference>
<dbReference type="Pfam" id="PF02932">
    <property type="entry name" value="Neur_chan_memb"/>
    <property type="match status" value="1"/>
</dbReference>
<evidence type="ECO:0000259" key="13">
    <source>
        <dbReference type="Pfam" id="PF02931"/>
    </source>
</evidence>
<protein>
    <submittedName>
        <fullName evidence="15">Uncharacterized protein</fullName>
    </submittedName>
</protein>
<feature type="domain" description="Neurotransmitter-gated ion-channel transmembrane" evidence="14">
    <location>
        <begin position="1007"/>
        <end position="1092"/>
    </location>
</feature>
<dbReference type="InterPro" id="IPR018000">
    <property type="entry name" value="Neurotransmitter_ion_chnl_CS"/>
</dbReference>
<comment type="similarity">
    <text evidence="11">Belongs to the ligand-gated ion channel (TC 1.A.9) family.</text>
</comment>
<dbReference type="InterPro" id="IPR006028">
    <property type="entry name" value="GABAA/Glycine_rcpt"/>
</dbReference>
<dbReference type="PRINTS" id="PR00253">
    <property type="entry name" value="GABAARECEPTR"/>
</dbReference>
<accession>A0ABN8LJ30</accession>
<dbReference type="CDD" id="cd18990">
    <property type="entry name" value="LGIC_ECD_GABAAR"/>
    <property type="match status" value="1"/>
</dbReference>
<evidence type="ECO:0000256" key="7">
    <source>
        <dbReference type="ARBA" id="ARBA00022989"/>
    </source>
</evidence>
<keyword evidence="8 11" id="KW-0406">Ion transport</keyword>
<keyword evidence="9 11" id="KW-0472">Membrane</keyword>
<evidence type="ECO:0000256" key="8">
    <source>
        <dbReference type="ARBA" id="ARBA00023065"/>
    </source>
</evidence>
<dbReference type="Pfam" id="PF02931">
    <property type="entry name" value="Neur_chan_LBD"/>
    <property type="match status" value="1"/>
</dbReference>
<dbReference type="InterPro" id="IPR036719">
    <property type="entry name" value="Neuro-gated_channel_TM_sf"/>
</dbReference>
<sequence length="1202" mass="136019">MWNNQQGTPQYPHWADPEGIVREMMETAALGSSTHPMDPCMSYSPTAGYLQGLTVGGTFDEHTTGPPSSEQQPMLRPPLCYTPPDSVTSATTPSPSGAQTDANTSSHQESNFDCTSLLVQSPDPTTSIMALPSSQTPLWDRVNSLSPSAPVHGHGAASRFASQRPKVISAQCSQASIEIVNPKDEYDKIQKKHGPRGKYSEQRIQNGTVEMRIKTCLQLIHLEVYVQRELEAEKKLTQKDPSAYGVGPTRLPKLQTKQLSRSDLTLELFTYICKFDLDCVYKTPDNKEVYKLEKSKGTEYNRFQLKVYLQFAGGSSVVLYPYEFVLKSSKTGRTATTPNPSTSASRPLSAGPSQQVPSDTLYSRLMCQQLEAEFAKIKTVECEQIRTKNHDIAYYIKRKHDESEFEEGDVVGFFVSATGETVIDLLTSENAGDARLAGVISRSAYLVGNTERNDSERNDADLVCIIGEIEVKVVGKVRTGECIYTCPSDKFPGTATTQRHRVNHRQTLLGYSLGESSSTGVSKVDCLVSLVLSVSAKDRLRELDHLKLCINQVRESMEMHIDNVGHRIASMQRGWRGLWKKLLGIFLFLVAVSLVCGLMLPPNSPYVKKKCREGSIGSNHYFTFKYYPDDGSEEGIPVRGLEFRWKVLKKKLNLDFDEIRPNQTKYDSKGFKYYMNQKRCETGGIRSIASWLDPTPTVPHVNVLAVDKNCTKVFYHNKKRGSWNTDLYLRMRKETIFMMFVIAAFFDNLLTSTTSGLTERRRRRDLNRTIPTSSSRKALPDDSYAKVSKLINKRLNHYDKNVRPNDTGKPVEVLIEFKLMAFGKIREEEMASILDYTIDIFFRQWWTDPRLAHGQEKVFNAALDPTKLGDKGIWTPDTYFRNVKSSTYHSVSRENMRLRIFSDGRIYYSARITLTAQCDMDLRMFPLDTQQCYLIIESYAYTVDDVVYNWKTKGPNAIEVFATELAQYDLLGVVTSKKASTNSKGSFDSLKATFTLKRRTTYFIFQLYIPSAFVVFLSWLSFWIDRHAVPARISLVITCILSTMFLFESTNSSLPRISYLKAVDHYLITSFVFIVSCMVEYVCVLNFPDKSSAIPRSQSFAPPPTPCQGASSIAEMMDHHTDCTKERPNGVAGGLSLRKGAFLHENLSSARKKQSSSLNPFIEGFPIKQYPPHYIDTYARKIFPLLFGLFNIIYWSYYLPRR</sequence>
<comment type="caution">
    <text evidence="11">Lacks conserved residue(s) required for the propagation of feature annotation.</text>
</comment>
<dbReference type="InterPro" id="IPR036734">
    <property type="entry name" value="Neur_chan_lig-bd_sf"/>
</dbReference>
<keyword evidence="7 11" id="KW-1133">Transmembrane helix</keyword>
<feature type="transmembrane region" description="Helical" evidence="11">
    <location>
        <begin position="582"/>
        <end position="600"/>
    </location>
</feature>
<dbReference type="CDD" id="cd19049">
    <property type="entry name" value="LGIC_TM_anion"/>
    <property type="match status" value="1"/>
</dbReference>
<comment type="caution">
    <text evidence="15">The sequence shown here is derived from an EMBL/GenBank/DDBJ whole genome shotgun (WGS) entry which is preliminary data.</text>
</comment>
<dbReference type="Gene3D" id="2.70.170.10">
    <property type="entry name" value="Neurotransmitter-gated ion-channel ligand-binding domain"/>
    <property type="match status" value="1"/>
</dbReference>
<feature type="transmembrane region" description="Helical" evidence="11">
    <location>
        <begin position="1029"/>
        <end position="1047"/>
    </location>
</feature>
<organism evidence="15 16">
    <name type="scientific">Porites evermanni</name>
    <dbReference type="NCBI Taxonomy" id="104178"/>
    <lineage>
        <taxon>Eukaryota</taxon>
        <taxon>Metazoa</taxon>
        <taxon>Cnidaria</taxon>
        <taxon>Anthozoa</taxon>
        <taxon>Hexacorallia</taxon>
        <taxon>Scleractinia</taxon>
        <taxon>Fungiina</taxon>
        <taxon>Poritidae</taxon>
        <taxon>Porites</taxon>
    </lineage>
</organism>
<keyword evidence="10 11" id="KW-0407">Ion channel</keyword>
<feature type="region of interest" description="Disordered" evidence="12">
    <location>
        <begin position="331"/>
        <end position="356"/>
    </location>
</feature>
<evidence type="ECO:0000256" key="12">
    <source>
        <dbReference type="SAM" id="MobiDB-lite"/>
    </source>
</evidence>
<feature type="compositionally biased region" description="Polar residues" evidence="12">
    <location>
        <begin position="85"/>
        <end position="112"/>
    </location>
</feature>
<dbReference type="PRINTS" id="PR00252">
    <property type="entry name" value="NRIONCHANNEL"/>
</dbReference>
<feature type="region of interest" description="Disordered" evidence="12">
    <location>
        <begin position="54"/>
        <end position="112"/>
    </location>
</feature>
<feature type="transmembrane region" description="Helical" evidence="11">
    <location>
        <begin position="1001"/>
        <end position="1023"/>
    </location>
</feature>
<evidence type="ECO:0000256" key="10">
    <source>
        <dbReference type="ARBA" id="ARBA00023303"/>
    </source>
</evidence>
<gene>
    <name evidence="15" type="ORF">PEVE_00010021</name>
</gene>
<evidence type="ECO:0000256" key="3">
    <source>
        <dbReference type="ARBA" id="ARBA00022448"/>
    </source>
</evidence>
<feature type="transmembrane region" description="Helical" evidence="11">
    <location>
        <begin position="1067"/>
        <end position="1087"/>
    </location>
</feature>
<feature type="transmembrane region" description="Helical" evidence="11">
    <location>
        <begin position="1182"/>
        <end position="1199"/>
    </location>
</feature>
<dbReference type="PANTHER" id="PTHR18945">
    <property type="entry name" value="NEUROTRANSMITTER GATED ION CHANNEL"/>
    <property type="match status" value="1"/>
</dbReference>
<keyword evidence="3 11" id="KW-0813">Transport</keyword>
<proteinExistence type="inferred from homology"/>